<dbReference type="RefSeq" id="WP_125424521.1">
    <property type="nucleotide sequence ID" value="NZ_RWIT01000028.1"/>
</dbReference>
<feature type="domain" description="HPt" evidence="2">
    <location>
        <begin position="29"/>
        <end position="127"/>
    </location>
</feature>
<dbReference type="Proteomes" id="UP000273500">
    <property type="component" value="Unassembled WGS sequence"/>
</dbReference>
<gene>
    <name evidence="3" type="ORF">EI291_22405</name>
</gene>
<dbReference type="GO" id="GO:0004672">
    <property type="term" value="F:protein kinase activity"/>
    <property type="evidence" value="ECO:0007669"/>
    <property type="project" value="UniProtKB-ARBA"/>
</dbReference>
<protein>
    <submittedName>
        <fullName evidence="3">Hpt domain-containing protein</fullName>
    </submittedName>
</protein>
<proteinExistence type="predicted"/>
<evidence type="ECO:0000313" key="4">
    <source>
        <dbReference type="Proteomes" id="UP000273500"/>
    </source>
</evidence>
<organism evidence="3 4">
    <name type="scientific">Hymenobacter rigui</name>
    <dbReference type="NCBI Taxonomy" id="334424"/>
    <lineage>
        <taxon>Bacteria</taxon>
        <taxon>Pseudomonadati</taxon>
        <taxon>Bacteroidota</taxon>
        <taxon>Cytophagia</taxon>
        <taxon>Cytophagales</taxon>
        <taxon>Hymenobacteraceae</taxon>
        <taxon>Hymenobacter</taxon>
    </lineage>
</organism>
<dbReference type="OrthoDB" id="982275at2"/>
<keyword evidence="4" id="KW-1185">Reference proteome</keyword>
<dbReference type="Gene3D" id="1.20.120.160">
    <property type="entry name" value="HPT domain"/>
    <property type="match status" value="1"/>
</dbReference>
<accession>A0A428K9M9</accession>
<dbReference type="PROSITE" id="PS50894">
    <property type="entry name" value="HPT"/>
    <property type="match status" value="1"/>
</dbReference>
<dbReference type="Pfam" id="PF01627">
    <property type="entry name" value="Hpt"/>
    <property type="match status" value="1"/>
</dbReference>
<dbReference type="GO" id="GO:0000160">
    <property type="term" value="P:phosphorelay signal transduction system"/>
    <property type="evidence" value="ECO:0007669"/>
    <property type="project" value="InterPro"/>
</dbReference>
<dbReference type="EMBL" id="RWIT01000028">
    <property type="protein sequence ID" value="RSK43078.1"/>
    <property type="molecule type" value="Genomic_DNA"/>
</dbReference>
<dbReference type="InterPro" id="IPR036641">
    <property type="entry name" value="HPT_dom_sf"/>
</dbReference>
<evidence type="ECO:0000313" key="3">
    <source>
        <dbReference type="EMBL" id="RSK43078.1"/>
    </source>
</evidence>
<reference evidence="3 4" key="1">
    <citation type="submission" date="2018-12" db="EMBL/GenBank/DDBJ databases">
        <authorList>
            <person name="Feng G."/>
            <person name="Zhu H."/>
        </authorList>
    </citation>
    <scope>NUCLEOTIDE SEQUENCE [LARGE SCALE GENOMIC DNA]</scope>
    <source>
        <strain evidence="3 4">KCTC 12533</strain>
    </source>
</reference>
<keyword evidence="1" id="KW-0597">Phosphoprotein</keyword>
<dbReference type="InterPro" id="IPR008207">
    <property type="entry name" value="Sig_transdc_His_kin_Hpt_dom"/>
</dbReference>
<dbReference type="AlphaFoldDB" id="A0A428K9M9"/>
<dbReference type="SUPFAM" id="SSF47226">
    <property type="entry name" value="Histidine-containing phosphotransfer domain, HPT domain"/>
    <property type="match status" value="1"/>
</dbReference>
<feature type="modified residue" description="Phosphohistidine" evidence="1">
    <location>
        <position position="68"/>
    </location>
</feature>
<comment type="caution">
    <text evidence="3">The sequence shown here is derived from an EMBL/GenBank/DDBJ whole genome shotgun (WGS) entry which is preliminary data.</text>
</comment>
<evidence type="ECO:0000256" key="1">
    <source>
        <dbReference type="PROSITE-ProRule" id="PRU00110"/>
    </source>
</evidence>
<evidence type="ECO:0000259" key="2">
    <source>
        <dbReference type="PROSITE" id="PS50894"/>
    </source>
</evidence>
<sequence length="134" mass="14938">MSSSHPAEPACTNHTPLYNLSALGRLAHDAGFVREFKQLVLQEMPERLADLEAAVTAANWTRVVRESHSLKSTMGQLGLPEPAHLLRQMELAAASQPVRAQLRGWLRRLRLAVAPVLLAFQQELRADRFAPVIR</sequence>
<name>A0A428K9M9_9BACT</name>